<evidence type="ECO:0000256" key="3">
    <source>
        <dbReference type="ARBA" id="ARBA00022692"/>
    </source>
</evidence>
<feature type="transmembrane region" description="Helical" evidence="6">
    <location>
        <begin position="100"/>
        <end position="124"/>
    </location>
</feature>
<reference evidence="8 9" key="1">
    <citation type="journal article" date="2011" name="Front. Microbiol.">
        <title>Genomic signatures of strain selection and enhancement in Bacillus atrophaeus var. globigii, a historical biowarfare simulant.</title>
        <authorList>
            <person name="Gibbons H.S."/>
            <person name="Broomall S.M."/>
            <person name="McNew L.A."/>
            <person name="Daligault H."/>
            <person name="Chapman C."/>
            <person name="Bruce D."/>
            <person name="Karavis M."/>
            <person name="Krepps M."/>
            <person name="McGregor P.A."/>
            <person name="Hong C."/>
            <person name="Park K.H."/>
            <person name="Akmal A."/>
            <person name="Feldman A."/>
            <person name="Lin J.S."/>
            <person name="Chang W.E."/>
            <person name="Higgs B.W."/>
            <person name="Demirev P."/>
            <person name="Lindquist J."/>
            <person name="Liem A."/>
            <person name="Fochler E."/>
            <person name="Read T.D."/>
            <person name="Tapia R."/>
            <person name="Johnson S."/>
            <person name="Bishop-Lilly K.A."/>
            <person name="Detter C."/>
            <person name="Han C."/>
            <person name="Sozhamannan S."/>
            <person name="Rosenzweig C.N."/>
            <person name="Skowronski E.W."/>
        </authorList>
    </citation>
    <scope>NUCLEOTIDE SEQUENCE [LARGE SCALE GENOMIC DNA]</scope>
    <source>
        <strain evidence="8 9">TPS4-2</strain>
    </source>
</reference>
<dbReference type="PRINTS" id="PR01035">
    <property type="entry name" value="TCRTETA"/>
</dbReference>
<sequence length="394" mass="41733">MTQFSKAQVRLAIFAMAIGSFAIGIGEFVIMGLLPDVATDFNTDTRTTGHLISLYALGVVIGAPLITILFARFPRKPMLLILLFVFAIGNFASASADNYFLLQVLRFLTGLPHGAYFGIACLVAADMVRRNQRGMAVTMVMMGLTIAILVGNPLATWLGQLIDWRTVYHTVGALGLVALVMIALVVPQHPNEQKTSARGEMRALQNPQVWLTLAIGAIGFGGMFAVLSYIAPTLINATGLAPHWIPIALLIYGIGSLAGSLVGGWAADRSLKLTIGGSLIWSAVVLGVFPFTLESVWSVMPMVLLLGSAAALVPALQVRLMDVAGEAQTLAASLNHSAFNAANALGAWLGGLAIVSPLSWQGTGWVGCGLSLAGLLLFWVTKKHSRKTPDIISL</sequence>
<evidence type="ECO:0000256" key="5">
    <source>
        <dbReference type="ARBA" id="ARBA00023136"/>
    </source>
</evidence>
<feature type="transmembrane region" description="Helical" evidence="6">
    <location>
        <begin position="78"/>
        <end position="94"/>
    </location>
</feature>
<feature type="transmembrane region" description="Helical" evidence="6">
    <location>
        <begin position="136"/>
        <end position="155"/>
    </location>
</feature>
<evidence type="ECO:0000256" key="4">
    <source>
        <dbReference type="ARBA" id="ARBA00022989"/>
    </source>
</evidence>
<evidence type="ECO:0000313" key="9">
    <source>
        <dbReference type="Proteomes" id="UP000288361"/>
    </source>
</evidence>
<accession>A0A432YX46</accession>
<dbReference type="Pfam" id="PF07690">
    <property type="entry name" value="MFS_1"/>
    <property type="match status" value="1"/>
</dbReference>
<dbReference type="CDD" id="cd17324">
    <property type="entry name" value="MFS_NepI_like"/>
    <property type="match status" value="1"/>
</dbReference>
<dbReference type="GO" id="GO:0005886">
    <property type="term" value="C:plasma membrane"/>
    <property type="evidence" value="ECO:0007669"/>
    <property type="project" value="UniProtKB-SubCell"/>
</dbReference>
<dbReference type="SUPFAM" id="SSF103473">
    <property type="entry name" value="MFS general substrate transporter"/>
    <property type="match status" value="1"/>
</dbReference>
<dbReference type="PROSITE" id="PS50850">
    <property type="entry name" value="MFS"/>
    <property type="match status" value="1"/>
</dbReference>
<feature type="transmembrane region" description="Helical" evidence="6">
    <location>
        <begin position="208"/>
        <end position="231"/>
    </location>
</feature>
<evidence type="ECO:0000256" key="2">
    <source>
        <dbReference type="ARBA" id="ARBA00022475"/>
    </source>
</evidence>
<dbReference type="InterPro" id="IPR011701">
    <property type="entry name" value="MFS"/>
</dbReference>
<feature type="transmembrane region" description="Helical" evidence="6">
    <location>
        <begin position="299"/>
        <end position="316"/>
    </location>
</feature>
<evidence type="ECO:0000256" key="6">
    <source>
        <dbReference type="SAM" id="Phobius"/>
    </source>
</evidence>
<feature type="transmembrane region" description="Helical" evidence="6">
    <location>
        <begin position="12"/>
        <end position="34"/>
    </location>
</feature>
<feature type="transmembrane region" description="Helical" evidence="6">
    <location>
        <begin position="273"/>
        <end position="293"/>
    </location>
</feature>
<feature type="transmembrane region" description="Helical" evidence="6">
    <location>
        <begin position="54"/>
        <end position="71"/>
    </location>
</feature>
<dbReference type="InterPro" id="IPR050189">
    <property type="entry name" value="MFS_Efflux_Transporters"/>
</dbReference>
<dbReference type="InterPro" id="IPR020846">
    <property type="entry name" value="MFS_dom"/>
</dbReference>
<dbReference type="Gene3D" id="1.20.1250.20">
    <property type="entry name" value="MFS general substrate transporter like domains"/>
    <property type="match status" value="2"/>
</dbReference>
<dbReference type="Proteomes" id="UP000288361">
    <property type="component" value="Unassembled WGS sequence"/>
</dbReference>
<organism evidence="8 9">
    <name type="scientific">Idiomarina piscisalsi</name>
    <dbReference type="NCBI Taxonomy" id="1096243"/>
    <lineage>
        <taxon>Bacteria</taxon>
        <taxon>Pseudomonadati</taxon>
        <taxon>Pseudomonadota</taxon>
        <taxon>Gammaproteobacteria</taxon>
        <taxon>Alteromonadales</taxon>
        <taxon>Idiomarinaceae</taxon>
        <taxon>Idiomarina</taxon>
    </lineage>
</organism>
<dbReference type="InterPro" id="IPR036259">
    <property type="entry name" value="MFS_trans_sf"/>
</dbReference>
<comment type="subcellular location">
    <subcellularLocation>
        <location evidence="1">Cell membrane</location>
        <topology evidence="1">Multi-pass membrane protein</topology>
    </subcellularLocation>
</comment>
<keyword evidence="2" id="KW-1003">Cell membrane</keyword>
<dbReference type="EMBL" id="PIQA01000001">
    <property type="protein sequence ID" value="RUO67882.1"/>
    <property type="molecule type" value="Genomic_DNA"/>
</dbReference>
<keyword evidence="4 6" id="KW-1133">Transmembrane helix</keyword>
<name>A0A432YX46_9GAMM</name>
<gene>
    <name evidence="8" type="ORF">CWI73_03200</name>
</gene>
<feature type="transmembrane region" description="Helical" evidence="6">
    <location>
        <begin position="243"/>
        <end position="266"/>
    </location>
</feature>
<dbReference type="PANTHER" id="PTHR43124:SF3">
    <property type="entry name" value="CHLORAMPHENICOL EFFLUX PUMP RV0191"/>
    <property type="match status" value="1"/>
</dbReference>
<evidence type="ECO:0000313" key="8">
    <source>
        <dbReference type="EMBL" id="RUO67882.1"/>
    </source>
</evidence>
<keyword evidence="3 6" id="KW-0812">Transmembrane</keyword>
<dbReference type="AlphaFoldDB" id="A0A432YX46"/>
<dbReference type="PANTHER" id="PTHR43124">
    <property type="entry name" value="PURINE EFFLUX PUMP PBUE"/>
    <property type="match status" value="1"/>
</dbReference>
<proteinExistence type="predicted"/>
<dbReference type="GO" id="GO:0022857">
    <property type="term" value="F:transmembrane transporter activity"/>
    <property type="evidence" value="ECO:0007669"/>
    <property type="project" value="InterPro"/>
</dbReference>
<feature type="transmembrane region" description="Helical" evidence="6">
    <location>
        <begin position="362"/>
        <end position="380"/>
    </location>
</feature>
<evidence type="ECO:0000259" key="7">
    <source>
        <dbReference type="PROSITE" id="PS50850"/>
    </source>
</evidence>
<feature type="transmembrane region" description="Helical" evidence="6">
    <location>
        <begin position="337"/>
        <end position="356"/>
    </location>
</feature>
<evidence type="ECO:0000256" key="1">
    <source>
        <dbReference type="ARBA" id="ARBA00004651"/>
    </source>
</evidence>
<keyword evidence="5 6" id="KW-0472">Membrane</keyword>
<feature type="transmembrane region" description="Helical" evidence="6">
    <location>
        <begin position="167"/>
        <end position="187"/>
    </location>
</feature>
<feature type="domain" description="Major facilitator superfamily (MFS) profile" evidence="7">
    <location>
        <begin position="12"/>
        <end position="386"/>
    </location>
</feature>
<dbReference type="RefSeq" id="WP_126751519.1">
    <property type="nucleotide sequence ID" value="NZ_JBHUMT010000016.1"/>
</dbReference>
<comment type="caution">
    <text evidence="8">The sequence shown here is derived from an EMBL/GenBank/DDBJ whole genome shotgun (WGS) entry which is preliminary data.</text>
</comment>
<dbReference type="InterPro" id="IPR001958">
    <property type="entry name" value="Tet-R_TetA/multi-R_MdtG-like"/>
</dbReference>
<protein>
    <submittedName>
        <fullName evidence="8">MFS transporter</fullName>
    </submittedName>
</protein>